<gene>
    <name evidence="1" type="ORF">PCO31111_03512</name>
</gene>
<dbReference type="Pfam" id="PF05930">
    <property type="entry name" value="Phage_AlpA"/>
    <property type="match status" value="1"/>
</dbReference>
<dbReference type="Proteomes" id="UP000383971">
    <property type="component" value="Unassembled WGS sequence"/>
</dbReference>
<reference evidence="1 2" key="1">
    <citation type="submission" date="2019-08" db="EMBL/GenBank/DDBJ databases">
        <authorList>
            <person name="Peeters C."/>
        </authorList>
    </citation>
    <scope>NUCLEOTIDE SEQUENCE [LARGE SCALE GENOMIC DNA]</scope>
    <source>
        <strain evidence="1 2">LMG 31111</strain>
    </source>
</reference>
<sequence>MTETKNEAGAGQEGQRIYSHEQVLAKVPMCARTILNMEKRNEFPRRFRVSPRRVGWDADEVEAWIAARKKERRQAAAPGAKAA</sequence>
<dbReference type="AlphaFoldDB" id="A0A5E4WUA3"/>
<organism evidence="1 2">
    <name type="scientific">Pandoraea communis</name>
    <dbReference type="NCBI Taxonomy" id="2508297"/>
    <lineage>
        <taxon>Bacteria</taxon>
        <taxon>Pseudomonadati</taxon>
        <taxon>Pseudomonadota</taxon>
        <taxon>Betaproteobacteria</taxon>
        <taxon>Burkholderiales</taxon>
        <taxon>Burkholderiaceae</taxon>
        <taxon>Pandoraea</taxon>
    </lineage>
</organism>
<dbReference type="RefSeq" id="WP_150586008.1">
    <property type="nucleotide sequence ID" value="NZ_CABPSE010000012.1"/>
</dbReference>
<dbReference type="EMBL" id="CABPSE010000012">
    <property type="protein sequence ID" value="VVE28111.1"/>
    <property type="molecule type" value="Genomic_DNA"/>
</dbReference>
<evidence type="ECO:0000313" key="2">
    <source>
        <dbReference type="Proteomes" id="UP000383971"/>
    </source>
</evidence>
<name>A0A5E4WUA3_9BURK</name>
<proteinExistence type="predicted"/>
<dbReference type="InterPro" id="IPR010260">
    <property type="entry name" value="AlpA"/>
</dbReference>
<protein>
    <submittedName>
        <fullName evidence="1">Regulatory protein</fullName>
    </submittedName>
</protein>
<accession>A0A5E4WUA3</accession>
<evidence type="ECO:0000313" key="1">
    <source>
        <dbReference type="EMBL" id="VVE28111.1"/>
    </source>
</evidence>
<keyword evidence="2" id="KW-1185">Reference proteome</keyword>